<dbReference type="GO" id="GO:0006508">
    <property type="term" value="P:proteolysis"/>
    <property type="evidence" value="ECO:0007669"/>
    <property type="project" value="UniProtKB-KW"/>
</dbReference>
<dbReference type="HOGENOM" id="CLU_1956993_0_0_9"/>
<reference evidence="2 3" key="1">
    <citation type="journal article" date="2011" name="J. Bacteriol.">
        <title>Complete genome sequence of Melissococcus plutonius ATCC 35311.</title>
        <authorList>
            <person name="Okumura K."/>
            <person name="Arai R."/>
            <person name="Okura M."/>
            <person name="Kirikae T."/>
            <person name="Takamatsu D."/>
            <person name="Osaki M."/>
            <person name="Miyoshi-Akiyama T."/>
        </authorList>
    </citation>
    <scope>NUCLEOTIDE SEQUENCE [LARGE SCALE GENOMIC DNA]</scope>
    <source>
        <strain evidence="3">ATCC 35311 / CIP 104052 / LMG 20360 / NCIMB 702443</strain>
    </source>
</reference>
<dbReference type="KEGG" id="mps:MPTP_0326"/>
<dbReference type="GO" id="GO:0008233">
    <property type="term" value="F:peptidase activity"/>
    <property type="evidence" value="ECO:0007669"/>
    <property type="project" value="UniProtKB-KW"/>
</dbReference>
<dbReference type="AlphaFoldDB" id="F3Y8I3"/>
<keyword evidence="3" id="KW-1185">Reference proteome</keyword>
<keyword evidence="1" id="KW-0472">Membrane</keyword>
<gene>
    <name evidence="2" type="ordered locus">MPTP_0326</name>
</gene>
<sequence length="128" mass="13525">MERKNVTPISNKKNSFFKKFGIGLLGGVVGGVLIIGGTYAAVGMNVLPSPSATNTNNSLTPAKSTKVSNINYNVNSDVTKAVNKTQDSVVSVINLQQKKSSSDLDGLDGLFGNDDNNNKKIRIIVQVA</sequence>
<evidence type="ECO:0000256" key="1">
    <source>
        <dbReference type="SAM" id="Phobius"/>
    </source>
</evidence>
<keyword evidence="2" id="KW-0378">Hydrolase</keyword>
<reference key="2">
    <citation type="submission" date="2011-04" db="EMBL/GenBank/DDBJ databases">
        <title>Whole genome sequence of Melissococcus plutonius ATCC 35311.</title>
        <authorList>
            <person name="Okumura K."/>
            <person name="Arai R."/>
            <person name="Osaki M."/>
            <person name="Okura M."/>
            <person name="Kirikae T."/>
            <person name="Takamatsu D."/>
            <person name="Akiyama T."/>
        </authorList>
    </citation>
    <scope>NUCLEOTIDE SEQUENCE</scope>
    <source>
        <strain>ATCC 35311</strain>
    </source>
</reference>
<dbReference type="EMBL" id="AP012200">
    <property type="protein sequence ID" value="BAK20811.1"/>
    <property type="molecule type" value="Genomic_DNA"/>
</dbReference>
<keyword evidence="1" id="KW-1133">Transmembrane helix</keyword>
<proteinExistence type="predicted"/>
<organism evidence="2 3">
    <name type="scientific">Melissococcus plutonius (strain ATCC 35311 / DSM 29964 / CIP 104052 / LMG 20360 / NCIMB 702443)</name>
    <dbReference type="NCBI Taxonomy" id="940190"/>
    <lineage>
        <taxon>Bacteria</taxon>
        <taxon>Bacillati</taxon>
        <taxon>Bacillota</taxon>
        <taxon>Bacilli</taxon>
        <taxon>Lactobacillales</taxon>
        <taxon>Enterococcaceae</taxon>
        <taxon>Melissococcus</taxon>
    </lineage>
</organism>
<keyword evidence="1" id="KW-0812">Transmembrane</keyword>
<accession>F3Y8I3</accession>
<dbReference type="Proteomes" id="UP000008456">
    <property type="component" value="Chromosome"/>
</dbReference>
<protein>
    <submittedName>
        <fullName evidence="2">Serine protease, DegP/HtrA, do-like</fullName>
        <ecNumber evidence="2">3.4.21.-</ecNumber>
    </submittedName>
</protein>
<dbReference type="EC" id="3.4.21.-" evidence="2"/>
<feature type="transmembrane region" description="Helical" evidence="1">
    <location>
        <begin position="20"/>
        <end position="42"/>
    </location>
</feature>
<name>F3Y8I3_MELPT</name>
<keyword evidence="2" id="KW-0645">Protease</keyword>
<evidence type="ECO:0000313" key="2">
    <source>
        <dbReference type="EMBL" id="BAK20811.1"/>
    </source>
</evidence>
<evidence type="ECO:0000313" key="3">
    <source>
        <dbReference type="Proteomes" id="UP000008456"/>
    </source>
</evidence>
<dbReference type="STRING" id="940190.MPTP_0326"/>